<feature type="domain" description="Solute-binding protein family 3/N-terminal" evidence="3">
    <location>
        <begin position="22"/>
        <end position="236"/>
    </location>
</feature>
<dbReference type="Gene3D" id="3.40.190.10">
    <property type="entry name" value="Periplasmic binding protein-like II"/>
    <property type="match status" value="2"/>
</dbReference>
<dbReference type="SUPFAM" id="SSF53850">
    <property type="entry name" value="Periplasmic binding protein-like II"/>
    <property type="match status" value="1"/>
</dbReference>
<keyword evidence="5" id="KW-1185">Reference proteome</keyword>
<dbReference type="eggNOG" id="COG0834">
    <property type="taxonomic scope" value="Bacteria"/>
</dbReference>
<dbReference type="Pfam" id="PF00497">
    <property type="entry name" value="SBP_bac_3"/>
    <property type="match status" value="1"/>
</dbReference>
<protein>
    <submittedName>
        <fullName evidence="4">Extracellular solute-binding protein family 3</fullName>
    </submittedName>
</protein>
<organism evidence="4 5">
    <name type="scientific">Rhodobacter ferrooxidans</name>
    <dbReference type="NCBI Taxonomy" id="371731"/>
    <lineage>
        <taxon>Bacteria</taxon>
        <taxon>Pseudomonadati</taxon>
        <taxon>Pseudomonadota</taxon>
        <taxon>Alphaproteobacteria</taxon>
        <taxon>Rhodobacterales</taxon>
        <taxon>Rhodobacter group</taxon>
        <taxon>Rhodobacter</taxon>
    </lineage>
</organism>
<proteinExistence type="predicted"/>
<dbReference type="Proteomes" id="UP000010121">
    <property type="component" value="Unassembled WGS sequence"/>
</dbReference>
<dbReference type="STRING" id="371731.Rsw2DRAFT_1740"/>
<feature type="signal peptide" evidence="2">
    <location>
        <begin position="1"/>
        <end position="20"/>
    </location>
</feature>
<dbReference type="AlphaFoldDB" id="C8S112"/>
<reference evidence="4 5" key="1">
    <citation type="submission" date="2009-08" db="EMBL/GenBank/DDBJ databases">
        <title>The draft genome of Rhodobacter sp. SW2.</title>
        <authorList>
            <consortium name="US DOE Joint Genome Institute (JGI-PGF)"/>
            <person name="Lucas S."/>
            <person name="Copeland A."/>
            <person name="Lapidus A."/>
            <person name="Glavina del Rio T."/>
            <person name="Tice H."/>
            <person name="Bruce D."/>
            <person name="Goodwin L."/>
            <person name="Pitluck S."/>
            <person name="Larimer F."/>
            <person name="Land M.L."/>
            <person name="Hauser L."/>
            <person name="Emerson D."/>
        </authorList>
    </citation>
    <scope>NUCLEOTIDE SEQUENCE [LARGE SCALE GENOMIC DNA]</scope>
    <source>
        <strain evidence="4 5">SW2</strain>
    </source>
</reference>
<dbReference type="OrthoDB" id="9807134at2"/>
<dbReference type="EMBL" id="ACYY01000009">
    <property type="protein sequence ID" value="EEW25453.1"/>
    <property type="molecule type" value="Genomic_DNA"/>
</dbReference>
<comment type="caution">
    <text evidence="4">The sequence shown here is derived from an EMBL/GenBank/DDBJ whole genome shotgun (WGS) entry which is preliminary data.</text>
</comment>
<evidence type="ECO:0000313" key="4">
    <source>
        <dbReference type="EMBL" id="EEW25453.1"/>
    </source>
</evidence>
<evidence type="ECO:0000256" key="1">
    <source>
        <dbReference type="ARBA" id="ARBA00022729"/>
    </source>
</evidence>
<evidence type="ECO:0000313" key="5">
    <source>
        <dbReference type="Proteomes" id="UP000010121"/>
    </source>
</evidence>
<name>C8S112_9RHOB</name>
<feature type="chain" id="PRO_5002989767" evidence="2">
    <location>
        <begin position="21"/>
        <end position="240"/>
    </location>
</feature>
<sequence>MKKLLLATTLLALTAGFASADVVRLATEGAYPPFNLIDDKGEIGGFEREFGDEICKRAALECTWSTNEWDSIIPNLQSGNYDVIIAGMSITDERKKVIDFSDNYYPPVPSVYVAAKADANYQTGTVAAQVSTIQAAFIAASGATLLEYPTPDETVAAVRNGEADAVFADFDYLNPLVKESGGALMVVGEPVAIGGGVGLGLRQSDQELKGKLNVAIAAMKADGSLNAMIEKYFGAEGQKF</sequence>
<dbReference type="PANTHER" id="PTHR35936:SF19">
    <property type="entry name" value="AMINO-ACID-BINDING PROTEIN YXEM-RELATED"/>
    <property type="match status" value="1"/>
</dbReference>
<keyword evidence="1 2" id="KW-0732">Signal</keyword>
<accession>C8S112</accession>
<dbReference type="InterPro" id="IPR001638">
    <property type="entry name" value="Solute-binding_3/MltF_N"/>
</dbReference>
<dbReference type="RefSeq" id="WP_008030076.1">
    <property type="nucleotide sequence ID" value="NZ_ACYY01000009.1"/>
</dbReference>
<gene>
    <name evidence="4" type="ORF">Rsw2DRAFT_1740</name>
</gene>
<evidence type="ECO:0000259" key="3">
    <source>
        <dbReference type="SMART" id="SM00062"/>
    </source>
</evidence>
<dbReference type="PANTHER" id="PTHR35936">
    <property type="entry name" value="MEMBRANE-BOUND LYTIC MUREIN TRANSGLYCOSYLASE F"/>
    <property type="match status" value="1"/>
</dbReference>
<evidence type="ECO:0000256" key="2">
    <source>
        <dbReference type="SAM" id="SignalP"/>
    </source>
</evidence>
<dbReference type="SMART" id="SM00062">
    <property type="entry name" value="PBPb"/>
    <property type="match status" value="1"/>
</dbReference>